<keyword evidence="1" id="KW-0694">RNA-binding</keyword>
<evidence type="ECO:0000313" key="3">
    <source>
        <dbReference type="EMBL" id="MPM51151.1"/>
    </source>
</evidence>
<dbReference type="InterPro" id="IPR006027">
    <property type="entry name" value="NusB_RsmB_TIM44"/>
</dbReference>
<sequence length="316" mass="36551">MISRRLIRIKVFKVLFSSIGSGSDSFLAAEKELLLSCDKTLELYYFMMDLPSALKFVAEQKIEAGLKKFHPTKDEASPNYKFVNNSLIEKLENDKEIKGFCSKRGLYWRDYLPFVKKLYKSIQEKEYFKSYMDSPSNLFEEDIRLISTIFEQELEDSAELESILEDSNLYWTDDLGYVLNIIIKKLNSFHKESEDFDHPGVFIKDEDKDYAIRLLNVSMIRYSDYTELMSQYVLNWETDRLASTDIALIVMGIAEAVSFPNIPLKVTINEYVELSKYYSTSNSKVFVNGMLDKILLALKEQGKIEKSGRGLVGSIE</sequence>
<dbReference type="GO" id="GO:0006355">
    <property type="term" value="P:regulation of DNA-templated transcription"/>
    <property type="evidence" value="ECO:0007669"/>
    <property type="project" value="InterPro"/>
</dbReference>
<name>A0A645AFU5_9ZZZZ</name>
<proteinExistence type="predicted"/>
<gene>
    <name evidence="3" type="ORF">SDC9_97898</name>
</gene>
<dbReference type="InterPro" id="IPR035926">
    <property type="entry name" value="NusB-like_sf"/>
</dbReference>
<dbReference type="Gene3D" id="1.10.940.10">
    <property type="entry name" value="NusB-like"/>
    <property type="match status" value="1"/>
</dbReference>
<evidence type="ECO:0000256" key="1">
    <source>
        <dbReference type="ARBA" id="ARBA00022884"/>
    </source>
</evidence>
<dbReference type="GO" id="GO:0003723">
    <property type="term" value="F:RNA binding"/>
    <property type="evidence" value="ECO:0007669"/>
    <property type="project" value="UniProtKB-KW"/>
</dbReference>
<feature type="domain" description="NusB/RsmB/TIM44" evidence="2">
    <location>
        <begin position="204"/>
        <end position="294"/>
    </location>
</feature>
<comment type="caution">
    <text evidence="3">The sequence shown here is derived from an EMBL/GenBank/DDBJ whole genome shotgun (WGS) entry which is preliminary data.</text>
</comment>
<protein>
    <recommendedName>
        <fullName evidence="2">NusB/RsmB/TIM44 domain-containing protein</fullName>
    </recommendedName>
</protein>
<dbReference type="SUPFAM" id="SSF48013">
    <property type="entry name" value="NusB-like"/>
    <property type="match status" value="1"/>
</dbReference>
<dbReference type="EMBL" id="VSSQ01013285">
    <property type="protein sequence ID" value="MPM51151.1"/>
    <property type="molecule type" value="Genomic_DNA"/>
</dbReference>
<reference evidence="3" key="1">
    <citation type="submission" date="2019-08" db="EMBL/GenBank/DDBJ databases">
        <authorList>
            <person name="Kucharzyk K."/>
            <person name="Murdoch R.W."/>
            <person name="Higgins S."/>
            <person name="Loffler F."/>
        </authorList>
    </citation>
    <scope>NUCLEOTIDE SEQUENCE</scope>
</reference>
<organism evidence="3">
    <name type="scientific">bioreactor metagenome</name>
    <dbReference type="NCBI Taxonomy" id="1076179"/>
    <lineage>
        <taxon>unclassified sequences</taxon>
        <taxon>metagenomes</taxon>
        <taxon>ecological metagenomes</taxon>
    </lineage>
</organism>
<dbReference type="AlphaFoldDB" id="A0A645AFU5"/>
<accession>A0A645AFU5</accession>
<evidence type="ECO:0000259" key="2">
    <source>
        <dbReference type="Pfam" id="PF01029"/>
    </source>
</evidence>
<dbReference type="Pfam" id="PF01029">
    <property type="entry name" value="NusB"/>
    <property type="match status" value="1"/>
</dbReference>